<gene>
    <name evidence="2" type="ORF">HMPREF0281_02340</name>
</gene>
<dbReference type="Pfam" id="PF01695">
    <property type="entry name" value="IstB_IS21"/>
    <property type="match status" value="1"/>
</dbReference>
<evidence type="ECO:0000259" key="1">
    <source>
        <dbReference type="Pfam" id="PF01695"/>
    </source>
</evidence>
<dbReference type="EMBL" id="ADNS01000031">
    <property type="protein sequence ID" value="EFG80247.1"/>
    <property type="molecule type" value="Genomic_DNA"/>
</dbReference>
<dbReference type="PANTHER" id="PTHR30050:SF4">
    <property type="entry name" value="ATP-BINDING PROTEIN RV3427C IN INSERTION SEQUENCE-RELATED"/>
    <property type="match status" value="1"/>
</dbReference>
<dbReference type="RefSeq" id="WP_003849230.1">
    <property type="nucleotide sequence ID" value="NZ_CP009244.1"/>
</dbReference>
<dbReference type="CDD" id="cd00009">
    <property type="entry name" value="AAA"/>
    <property type="match status" value="1"/>
</dbReference>
<dbReference type="InterPro" id="IPR002611">
    <property type="entry name" value="IstB_ATP-bd"/>
</dbReference>
<dbReference type="SUPFAM" id="SSF52540">
    <property type="entry name" value="P-loop containing nucleoside triphosphate hydrolases"/>
    <property type="match status" value="1"/>
</dbReference>
<keyword evidence="3" id="KW-1185">Reference proteome</keyword>
<dbReference type="Gene3D" id="3.40.50.300">
    <property type="entry name" value="P-loop containing nucleotide triphosphate hydrolases"/>
    <property type="match status" value="1"/>
</dbReference>
<dbReference type="PANTHER" id="PTHR30050">
    <property type="entry name" value="CHROMOSOMAL REPLICATION INITIATOR PROTEIN DNAA"/>
    <property type="match status" value="1"/>
</dbReference>
<evidence type="ECO:0000313" key="3">
    <source>
        <dbReference type="Proteomes" id="UP000006015"/>
    </source>
</evidence>
<reference evidence="2 3" key="1">
    <citation type="submission" date="2010-04" db="EMBL/GenBank/DDBJ databases">
        <authorList>
            <person name="Weinstock G."/>
            <person name="Sodergren E."/>
            <person name="Clifton S."/>
            <person name="Fulton L."/>
            <person name="Fulton B."/>
            <person name="Courtney L."/>
            <person name="Fronick C."/>
            <person name="Harrison M."/>
            <person name="Strong C."/>
            <person name="Farmer C."/>
            <person name="Delahaunty K."/>
            <person name="Markovic C."/>
            <person name="Hall O."/>
            <person name="Minx P."/>
            <person name="Tomlinson C."/>
            <person name="Mitreva M."/>
            <person name="Hou S."/>
            <person name="Wollam A."/>
            <person name="Pepin K.H."/>
            <person name="Johnson M."/>
            <person name="Bhonagiri V."/>
            <person name="Zhang X."/>
            <person name="Suruliraj S."/>
            <person name="Warren W."/>
            <person name="Chinwalla A."/>
            <person name="Mardis E.R."/>
            <person name="Wilson R.K."/>
        </authorList>
    </citation>
    <scope>NUCLEOTIDE SEQUENCE [LARGE SCALE GENOMIC DNA]</scope>
    <source>
        <strain evidence="2 3">DSM 20306</strain>
    </source>
</reference>
<protein>
    <submittedName>
        <fullName evidence="2">IstB-like ATP-binding protein</fullName>
    </submittedName>
</protein>
<accession>A0ABN0ABV8</accession>
<dbReference type="Proteomes" id="UP000006015">
    <property type="component" value="Unassembled WGS sequence"/>
</dbReference>
<dbReference type="PIRSF" id="PIRSF003073">
    <property type="entry name" value="DNAC_TnpB_IstB"/>
    <property type="match status" value="1"/>
</dbReference>
<dbReference type="InterPro" id="IPR027417">
    <property type="entry name" value="P-loop_NTPase"/>
</dbReference>
<dbReference type="InterPro" id="IPR028350">
    <property type="entry name" value="DNAC/IstB-like"/>
</dbReference>
<evidence type="ECO:0000313" key="2">
    <source>
        <dbReference type="EMBL" id="EFG80247.1"/>
    </source>
</evidence>
<name>A0ABN0ABV8_CORAM</name>
<comment type="caution">
    <text evidence="2">The sequence shown here is derived from an EMBL/GenBank/DDBJ whole genome shotgun (WGS) entry which is preliminary data.</text>
</comment>
<organism evidence="2 3">
    <name type="scientific">Corynebacterium ammoniagenes DSM 20306</name>
    <dbReference type="NCBI Taxonomy" id="649754"/>
    <lineage>
        <taxon>Bacteria</taxon>
        <taxon>Bacillati</taxon>
        <taxon>Actinomycetota</taxon>
        <taxon>Actinomycetes</taxon>
        <taxon>Mycobacteriales</taxon>
        <taxon>Corynebacteriaceae</taxon>
        <taxon>Corynebacterium</taxon>
    </lineage>
</organism>
<proteinExistence type="predicted"/>
<sequence length="253" mass="28379">MDALHIDDTTKAQLRQLRLSTFADVYFELAADETMADALPEDILLKAVAEAAEQRRQRNIAKAITYAKFRYPDATLAELINVEERGINLRQLKRLAATNWRETPTNVHLLAPTGTGKTYIACAIGIAACHAGYSVAYFRLDQLVDALAVFLPADKRYIDLVRLLQNVDVLILDDFLTIGINQRWQEDLTKIIFDRDGQSPTIVTSQTSAAYWLESLPDRVGADSLVSRLNSGQRISTGDYDMRQHLSYANTTE</sequence>
<feature type="domain" description="IstB-like ATP-binding" evidence="1">
    <location>
        <begin position="12"/>
        <end position="230"/>
    </location>
</feature>